<keyword evidence="1" id="KW-0812">Transmembrane</keyword>
<keyword evidence="1" id="KW-0472">Membrane</keyword>
<feature type="transmembrane region" description="Helical" evidence="1">
    <location>
        <begin position="16"/>
        <end position="33"/>
    </location>
</feature>
<dbReference type="Gramene" id="EOY31368">
    <property type="protein sequence ID" value="EOY31368"/>
    <property type="gene ID" value="TCM_038309"/>
</dbReference>
<gene>
    <name evidence="2" type="ORF">TCM_038309</name>
</gene>
<dbReference type="InParanoid" id="A0A061GPN4"/>
<accession>A0A061GPN4</accession>
<evidence type="ECO:0000313" key="2">
    <source>
        <dbReference type="EMBL" id="EOY31368.1"/>
    </source>
</evidence>
<protein>
    <submittedName>
        <fullName evidence="2">Uncharacterized protein</fullName>
    </submittedName>
</protein>
<keyword evidence="3" id="KW-1185">Reference proteome</keyword>
<dbReference type="EMBL" id="CM001887">
    <property type="protein sequence ID" value="EOY31368.1"/>
    <property type="molecule type" value="Genomic_DNA"/>
</dbReference>
<dbReference type="HOGENOM" id="CLU_2927287_0_0_1"/>
<dbReference type="Proteomes" id="UP000026915">
    <property type="component" value="Chromosome 9"/>
</dbReference>
<organism evidence="2 3">
    <name type="scientific">Theobroma cacao</name>
    <name type="common">Cacao</name>
    <name type="synonym">Cocoa</name>
    <dbReference type="NCBI Taxonomy" id="3641"/>
    <lineage>
        <taxon>Eukaryota</taxon>
        <taxon>Viridiplantae</taxon>
        <taxon>Streptophyta</taxon>
        <taxon>Embryophyta</taxon>
        <taxon>Tracheophyta</taxon>
        <taxon>Spermatophyta</taxon>
        <taxon>Magnoliopsida</taxon>
        <taxon>eudicotyledons</taxon>
        <taxon>Gunneridae</taxon>
        <taxon>Pentapetalae</taxon>
        <taxon>rosids</taxon>
        <taxon>malvids</taxon>
        <taxon>Malvales</taxon>
        <taxon>Malvaceae</taxon>
        <taxon>Byttnerioideae</taxon>
        <taxon>Theobroma</taxon>
    </lineage>
</organism>
<reference evidence="2 3" key="1">
    <citation type="journal article" date="2013" name="Genome Biol.">
        <title>The genome sequence of the most widely cultivated cacao type and its use to identify candidate genes regulating pod color.</title>
        <authorList>
            <person name="Motamayor J.C."/>
            <person name="Mockaitis K."/>
            <person name="Schmutz J."/>
            <person name="Haiminen N."/>
            <person name="Iii D.L."/>
            <person name="Cornejo O."/>
            <person name="Findley S.D."/>
            <person name="Zheng P."/>
            <person name="Utro F."/>
            <person name="Royaert S."/>
            <person name="Saski C."/>
            <person name="Jenkins J."/>
            <person name="Podicheti R."/>
            <person name="Zhao M."/>
            <person name="Scheffler B.E."/>
            <person name="Stack J.C."/>
            <person name="Feltus F.A."/>
            <person name="Mustiga G.M."/>
            <person name="Amores F."/>
            <person name="Phillips W."/>
            <person name="Marelli J.P."/>
            <person name="May G.D."/>
            <person name="Shapiro H."/>
            <person name="Ma J."/>
            <person name="Bustamante C.D."/>
            <person name="Schnell R.J."/>
            <person name="Main D."/>
            <person name="Gilbert D."/>
            <person name="Parida L."/>
            <person name="Kuhn D.N."/>
        </authorList>
    </citation>
    <scope>NUCLEOTIDE SEQUENCE [LARGE SCALE GENOMIC DNA]</scope>
    <source>
        <strain evidence="3">cv. Matina 1-6</strain>
    </source>
</reference>
<sequence length="61" mass="7132">MDRKQKLQCRTGEHNFHQFVATLFVYTVVAMIFEQKWMAGGWVGEGNCRSGDHCLYVFSSW</sequence>
<evidence type="ECO:0000256" key="1">
    <source>
        <dbReference type="SAM" id="Phobius"/>
    </source>
</evidence>
<dbReference type="AlphaFoldDB" id="A0A061GPN4"/>
<evidence type="ECO:0000313" key="3">
    <source>
        <dbReference type="Proteomes" id="UP000026915"/>
    </source>
</evidence>
<keyword evidence="1" id="KW-1133">Transmembrane helix</keyword>
<name>A0A061GPN4_THECC</name>
<proteinExistence type="predicted"/>